<protein>
    <recommendedName>
        <fullName evidence="1">NIF system FeS cluster assembly NifU N-terminal domain-containing protein</fullName>
    </recommendedName>
</protein>
<dbReference type="SUPFAM" id="SSF82649">
    <property type="entry name" value="SufE/NifU"/>
    <property type="match status" value="1"/>
</dbReference>
<dbReference type="AlphaFoldDB" id="A0A382Q324"/>
<dbReference type="EMBL" id="UINC01111248">
    <property type="protein sequence ID" value="SVC79328.1"/>
    <property type="molecule type" value="Genomic_DNA"/>
</dbReference>
<dbReference type="GO" id="GO:0005506">
    <property type="term" value="F:iron ion binding"/>
    <property type="evidence" value="ECO:0007669"/>
    <property type="project" value="InterPro"/>
</dbReference>
<dbReference type="InterPro" id="IPR002871">
    <property type="entry name" value="NIF_FeS_clus_asmbl_NifU_N"/>
</dbReference>
<sequence>MSILDEHFRNPSNAGVLEDADLRVEVENPVCGDLLRLFIARDEEGLVRDARFQVYGCPAAIGVGSLLTEVVSGKSREEVRELDREKIEAMIGGLPDDKEHAIVLAVDALKQVDGNW</sequence>
<gene>
    <name evidence="2" type="ORF">METZ01_LOCUS332182</name>
</gene>
<dbReference type="CDD" id="cd06664">
    <property type="entry name" value="IscU_like"/>
    <property type="match status" value="1"/>
</dbReference>
<dbReference type="GO" id="GO:0051536">
    <property type="term" value="F:iron-sulfur cluster binding"/>
    <property type="evidence" value="ECO:0007669"/>
    <property type="project" value="InterPro"/>
</dbReference>
<dbReference type="GO" id="GO:0016226">
    <property type="term" value="P:iron-sulfur cluster assembly"/>
    <property type="evidence" value="ECO:0007669"/>
    <property type="project" value="InterPro"/>
</dbReference>
<accession>A0A382Q324</accession>
<evidence type="ECO:0000313" key="2">
    <source>
        <dbReference type="EMBL" id="SVC79328.1"/>
    </source>
</evidence>
<reference evidence="2" key="1">
    <citation type="submission" date="2018-05" db="EMBL/GenBank/DDBJ databases">
        <authorList>
            <person name="Lanie J.A."/>
            <person name="Ng W.-L."/>
            <person name="Kazmierczak K.M."/>
            <person name="Andrzejewski T.M."/>
            <person name="Davidsen T.M."/>
            <person name="Wayne K.J."/>
            <person name="Tettelin H."/>
            <person name="Glass J.I."/>
            <person name="Rusch D."/>
            <person name="Podicherti R."/>
            <person name="Tsui H.-C.T."/>
            <person name="Winkler M.E."/>
        </authorList>
    </citation>
    <scope>NUCLEOTIDE SEQUENCE</scope>
</reference>
<organism evidence="2">
    <name type="scientific">marine metagenome</name>
    <dbReference type="NCBI Taxonomy" id="408172"/>
    <lineage>
        <taxon>unclassified sequences</taxon>
        <taxon>metagenomes</taxon>
        <taxon>ecological metagenomes</taxon>
    </lineage>
</organism>
<name>A0A382Q324_9ZZZZ</name>
<evidence type="ECO:0000259" key="1">
    <source>
        <dbReference type="Pfam" id="PF01592"/>
    </source>
</evidence>
<dbReference type="Pfam" id="PF01592">
    <property type="entry name" value="NifU_N"/>
    <property type="match status" value="1"/>
</dbReference>
<dbReference type="Gene3D" id="3.90.1010.10">
    <property type="match status" value="1"/>
</dbReference>
<feature type="domain" description="NIF system FeS cluster assembly NifU N-terminal" evidence="1">
    <location>
        <begin position="6"/>
        <end position="111"/>
    </location>
</feature>
<dbReference type="PANTHER" id="PTHR10093">
    <property type="entry name" value="IRON-SULFUR CLUSTER ASSEMBLY ENZYME NIFU HOMOLOG"/>
    <property type="match status" value="1"/>
</dbReference>
<proteinExistence type="predicted"/>